<keyword evidence="7" id="KW-0812">Transmembrane</keyword>
<dbReference type="InterPro" id="IPR025883">
    <property type="entry name" value="Cadherin-like_domain"/>
</dbReference>
<dbReference type="Proteomes" id="UP000249377">
    <property type="component" value="Unassembled WGS sequence"/>
</dbReference>
<evidence type="ECO:0000256" key="4">
    <source>
        <dbReference type="ARBA" id="ARBA00023088"/>
    </source>
</evidence>
<dbReference type="SUPFAM" id="SSF48239">
    <property type="entry name" value="Terpenoid cyclases/Protein prenyltransferases"/>
    <property type="match status" value="1"/>
</dbReference>
<keyword evidence="1" id="KW-0134">Cell wall</keyword>
<keyword evidence="5" id="KW-0175">Coiled coil</keyword>
<evidence type="ECO:0000256" key="1">
    <source>
        <dbReference type="ARBA" id="ARBA00022512"/>
    </source>
</evidence>
<feature type="chain" id="PRO_5038729318" description="Gram-positive cocci surface proteins LPxTG domain-containing protein" evidence="8">
    <location>
        <begin position="23"/>
        <end position="1413"/>
    </location>
</feature>
<feature type="coiled-coil region" evidence="5">
    <location>
        <begin position="1019"/>
        <end position="1063"/>
    </location>
</feature>
<keyword evidence="11" id="KW-1185">Reference proteome</keyword>
<dbReference type="EMBL" id="QLYR01000009">
    <property type="protein sequence ID" value="RAQ22739.1"/>
    <property type="molecule type" value="Genomic_DNA"/>
</dbReference>
<dbReference type="CDD" id="cd00688">
    <property type="entry name" value="ISOPREN_C2_like"/>
    <property type="match status" value="1"/>
</dbReference>
<evidence type="ECO:0000313" key="11">
    <source>
        <dbReference type="Proteomes" id="UP000249377"/>
    </source>
</evidence>
<dbReference type="Gene3D" id="1.50.10.20">
    <property type="match status" value="1"/>
</dbReference>
<evidence type="ECO:0000256" key="3">
    <source>
        <dbReference type="ARBA" id="ARBA00022729"/>
    </source>
</evidence>
<reference evidence="10 11" key="1">
    <citation type="submission" date="2018-06" db="EMBL/GenBank/DDBJ databases">
        <title>Noncontiguous genome sequence of Ruminococcaceae bacterium ASD2818.</title>
        <authorList>
            <person name="Chaplin A.V."/>
            <person name="Sokolova S.R."/>
            <person name="Kochetkova T.O."/>
            <person name="Goltsov A.Y."/>
            <person name="Trofimov D.Y."/>
            <person name="Efimov B.A."/>
        </authorList>
    </citation>
    <scope>NUCLEOTIDE SEQUENCE [LARGE SCALE GENOMIC DNA]</scope>
    <source>
        <strain evidence="10 11">ASD2818</strain>
    </source>
</reference>
<feature type="region of interest" description="Disordered" evidence="6">
    <location>
        <begin position="1351"/>
        <end position="1382"/>
    </location>
</feature>
<sequence length="1413" mass="151060">MKKMRKGAGRILALLLSFMVIAGMLPEAAPTVLANEHSGQVHVIVENTAYTSETAPWQGKLVDEWVELEAGSTMMSCIVDALGDYSQTGADSGYISEVNGLEASDENAGTMSGWTGTLNDWFVNEGFDAFTAAKGTLAAGDEIRLMYSCNGGEDLGGSWSSTDKTVKSLSFSEGALTPAFSKDAHAYTLTVGADVTGVMVTPTASNKNYQVRTSVNGKEYKRTESVPVTDGTVITVKCGDPSWPSMNDNSGEAQTYTVTVKQEKVQELPVQTVDLKGLHSAQLNSLKLYTYTGGVKGTADLLADKSTVADGYQLQYAAVKLPVGDYWVEGYDANNDYNGGMVVSVKEDTTAITMHRAYEIYASNSGWVQGTDYTIDYQVTGADGVNRKAEMGTANYLGNIRASGLFQDLDTIKVTLTPIGNRAEEYVAATVTKTGANVTGTNLGISANIPKAIAATVTAPAGSEVSMGTFGSYYSYEFLEAESTKTEDGTLTASFRLPETSANHFLRVQHPDGVTYWSFGKWKAGQSFTVTKEDLHIGDKEFAKDTVYRFDKNKYDRADIYLNINSKGYMNMDVGQTFELNVFRNWMALENTISNAQVALPDMHYQVVDFEGRPSDVVTVTPDKNNSSLSTLKANKEGTAIVLVTYDAMTHMQGMSSTGSKAFSAIWPECTGVFVVSVGADGSAIQTNMVMDRMGATISKPEQNDIDAEHDILFYLGDEGAEYTFTPENGCTVTVARSTVEDSAMSFDGFTSEGVITDAGTGAVTVTNLTSGRHIVRVEKDGVATYQVITARGVRYDLLDADGKILPANTEFKAGDKVKVQFHNLVSPKEKLSGVYNFNFSLSYQGEDDSSFTSNPGSAFGVYDFSGNPERQQIEITIPEDWTELSYDLTGAIKVGGFGGAPTHRGVSYTKGMGMQTGTSTAGVLSRLPELSLKLEGWAVNDAEQKIAAIGTVTLDSEGAIQAARTAYDALTDEQKKQVGNYDVLVAAEALLSNLKAAGEVENKIDAIGTVTLASEEAIQAARDAYDALTAAQKELVKNYGVLTAAEEKLAQLQDEAARAAFAEEVYKTTGDYLAGLGTPTVGSIGGEWAVLGLARSGRSVPEGYYKNVVKYVQENIDGNERLHRTKSAENSRVILALTAMGKDVTDVGGHNLLAGLDEMAYIQKQGINGSIWALIALDSHDYAASGDVTRDKLVQAILDSELAGGGWALNGDAADVDMTAMAIQALAPYYKTKDAVKTAVDRALELLSTMQLATGGFGSWGSENSESCAQVIVALTSLGINPTEDARFIKGGLNPVDALCGYYVAGGGFSHTADGEGRSAMATEQGYYALAAYYRLLNGQTSLYDMSDVTIKENPNPSKPGEPDEPDENNGGDGTAEPPKTGESSYVLLWLATSMFALTALAVLGKRKKQLR</sequence>
<evidence type="ECO:0000256" key="5">
    <source>
        <dbReference type="SAM" id="Coils"/>
    </source>
</evidence>
<protein>
    <recommendedName>
        <fullName evidence="9">Gram-positive cocci surface proteins LPxTG domain-containing protein</fullName>
    </recommendedName>
</protein>
<keyword evidence="7" id="KW-1133">Transmembrane helix</keyword>
<keyword evidence="7" id="KW-0472">Membrane</keyword>
<feature type="transmembrane region" description="Helical" evidence="7">
    <location>
        <begin position="1387"/>
        <end position="1405"/>
    </location>
</feature>
<keyword evidence="2" id="KW-0964">Secreted</keyword>
<gene>
    <name evidence="10" type="ORF">DPQ25_11405</name>
</gene>
<feature type="signal peptide" evidence="8">
    <location>
        <begin position="1"/>
        <end position="22"/>
    </location>
</feature>
<comment type="caution">
    <text evidence="10">The sequence shown here is derived from an EMBL/GenBank/DDBJ whole genome shotgun (WGS) entry which is preliminary data.</text>
</comment>
<dbReference type="Pfam" id="PF12733">
    <property type="entry name" value="Cadherin-like"/>
    <property type="match status" value="1"/>
</dbReference>
<accession>A0A328UCY1</accession>
<proteinExistence type="predicted"/>
<evidence type="ECO:0000256" key="2">
    <source>
        <dbReference type="ARBA" id="ARBA00022525"/>
    </source>
</evidence>
<dbReference type="NCBIfam" id="TIGR01167">
    <property type="entry name" value="LPXTG_anchor"/>
    <property type="match status" value="1"/>
</dbReference>
<evidence type="ECO:0000313" key="10">
    <source>
        <dbReference type="EMBL" id="RAQ22739.1"/>
    </source>
</evidence>
<dbReference type="InterPro" id="IPR008930">
    <property type="entry name" value="Terpenoid_cyclase/PrenylTrfase"/>
</dbReference>
<organism evidence="10 11">
    <name type="scientific">Hydrogeniiclostridium mannosilyticum</name>
    <dbReference type="NCBI Taxonomy" id="2764322"/>
    <lineage>
        <taxon>Bacteria</taxon>
        <taxon>Bacillati</taxon>
        <taxon>Bacillota</taxon>
        <taxon>Clostridia</taxon>
        <taxon>Eubacteriales</taxon>
        <taxon>Acutalibacteraceae</taxon>
        <taxon>Hydrogeniiclostridium</taxon>
    </lineage>
</organism>
<keyword evidence="4" id="KW-0572">Peptidoglycan-anchor</keyword>
<name>A0A328UCY1_9FIRM</name>
<feature type="domain" description="Gram-positive cocci surface proteins LPxTG" evidence="9">
    <location>
        <begin position="1379"/>
        <end position="1413"/>
    </location>
</feature>
<dbReference type="RefSeq" id="WP_112333303.1">
    <property type="nucleotide sequence ID" value="NZ_QLYR01000009.1"/>
</dbReference>
<evidence type="ECO:0000256" key="8">
    <source>
        <dbReference type="SAM" id="SignalP"/>
    </source>
</evidence>
<dbReference type="InterPro" id="IPR019931">
    <property type="entry name" value="LPXTG_anchor"/>
</dbReference>
<dbReference type="PROSITE" id="PS50847">
    <property type="entry name" value="GRAM_POS_ANCHORING"/>
    <property type="match status" value="1"/>
</dbReference>
<evidence type="ECO:0000256" key="6">
    <source>
        <dbReference type="SAM" id="MobiDB-lite"/>
    </source>
</evidence>
<keyword evidence="3 8" id="KW-0732">Signal</keyword>
<evidence type="ECO:0000259" key="9">
    <source>
        <dbReference type="PROSITE" id="PS50847"/>
    </source>
</evidence>
<evidence type="ECO:0000256" key="7">
    <source>
        <dbReference type="SAM" id="Phobius"/>
    </source>
</evidence>